<comment type="caution">
    <text evidence="1">The sequence shown here is derived from an EMBL/GenBank/DDBJ whole genome shotgun (WGS) entry which is preliminary data.</text>
</comment>
<dbReference type="AlphaFoldDB" id="A0A939GBY0"/>
<dbReference type="EMBL" id="JAFMYU010000025">
    <property type="protein sequence ID" value="MBO0934035.1"/>
    <property type="molecule type" value="Genomic_DNA"/>
</dbReference>
<proteinExistence type="predicted"/>
<accession>A0A939GBY0</accession>
<evidence type="ECO:0008006" key="3">
    <source>
        <dbReference type="Google" id="ProtNLM"/>
    </source>
</evidence>
<protein>
    <recommendedName>
        <fullName evidence="3">DUF4276 family protein</fullName>
    </recommendedName>
</protein>
<evidence type="ECO:0000313" key="2">
    <source>
        <dbReference type="Proteomes" id="UP000664795"/>
    </source>
</evidence>
<dbReference type="RefSeq" id="WP_207338000.1">
    <property type="nucleotide sequence ID" value="NZ_JAFMYU010000025.1"/>
</dbReference>
<organism evidence="1 2">
    <name type="scientific">Fibrella aquatilis</name>
    <dbReference type="NCBI Taxonomy" id="2817059"/>
    <lineage>
        <taxon>Bacteria</taxon>
        <taxon>Pseudomonadati</taxon>
        <taxon>Bacteroidota</taxon>
        <taxon>Cytophagia</taxon>
        <taxon>Cytophagales</taxon>
        <taxon>Spirosomataceae</taxon>
        <taxon>Fibrella</taxon>
    </lineage>
</organism>
<reference evidence="1 2" key="1">
    <citation type="submission" date="2021-03" db="EMBL/GenBank/DDBJ databases">
        <title>Fibrella sp. HMF5036 genome sequencing and assembly.</title>
        <authorList>
            <person name="Kang H."/>
            <person name="Kim H."/>
            <person name="Bae S."/>
            <person name="Joh K."/>
        </authorList>
    </citation>
    <scope>NUCLEOTIDE SEQUENCE [LARGE SCALE GENOMIC DNA]</scope>
    <source>
        <strain evidence="1 2">HMF5036</strain>
    </source>
</reference>
<name>A0A939GBY0_9BACT</name>
<sequence>MKRPTRLDYTLVAEGYAEYTFIPIYLRIMAERQGIQLVRSKLGFKGGDAGKTRVLKEVSSIFTSALTSGNQLLIAGVDLDTADHDKNQPKHEEQCRTLINSFGKTINGKAAILHFVPVQAIEQWIAYQAYRAIRSDQYSANSLERISQKELKKLLYKGRSDGAAMELIAEKIALVADYDELANQSRSFEHFHNQVRSFLETFAASN</sequence>
<evidence type="ECO:0000313" key="1">
    <source>
        <dbReference type="EMBL" id="MBO0934035.1"/>
    </source>
</evidence>
<gene>
    <name evidence="1" type="ORF">J2I48_23710</name>
</gene>
<keyword evidence="2" id="KW-1185">Reference proteome</keyword>
<dbReference type="Proteomes" id="UP000664795">
    <property type="component" value="Unassembled WGS sequence"/>
</dbReference>